<gene>
    <name evidence="1" type="ORF">K466DRAFT_668038</name>
</gene>
<reference evidence="1 2" key="1">
    <citation type="journal article" date="2019" name="Nat. Ecol. Evol.">
        <title>Megaphylogeny resolves global patterns of mushroom evolution.</title>
        <authorList>
            <person name="Varga T."/>
            <person name="Krizsan K."/>
            <person name="Foldi C."/>
            <person name="Dima B."/>
            <person name="Sanchez-Garcia M."/>
            <person name="Sanchez-Ramirez S."/>
            <person name="Szollosi G.J."/>
            <person name="Szarkandi J.G."/>
            <person name="Papp V."/>
            <person name="Albert L."/>
            <person name="Andreopoulos W."/>
            <person name="Angelini C."/>
            <person name="Antonin V."/>
            <person name="Barry K.W."/>
            <person name="Bougher N.L."/>
            <person name="Buchanan P."/>
            <person name="Buyck B."/>
            <person name="Bense V."/>
            <person name="Catcheside P."/>
            <person name="Chovatia M."/>
            <person name="Cooper J."/>
            <person name="Damon W."/>
            <person name="Desjardin D."/>
            <person name="Finy P."/>
            <person name="Geml J."/>
            <person name="Haridas S."/>
            <person name="Hughes K."/>
            <person name="Justo A."/>
            <person name="Karasinski D."/>
            <person name="Kautmanova I."/>
            <person name="Kiss B."/>
            <person name="Kocsube S."/>
            <person name="Kotiranta H."/>
            <person name="LaButti K.M."/>
            <person name="Lechner B.E."/>
            <person name="Liimatainen K."/>
            <person name="Lipzen A."/>
            <person name="Lukacs Z."/>
            <person name="Mihaltcheva S."/>
            <person name="Morgado L.N."/>
            <person name="Niskanen T."/>
            <person name="Noordeloos M.E."/>
            <person name="Ohm R.A."/>
            <person name="Ortiz-Santana B."/>
            <person name="Ovrebo C."/>
            <person name="Racz N."/>
            <person name="Riley R."/>
            <person name="Savchenko A."/>
            <person name="Shiryaev A."/>
            <person name="Soop K."/>
            <person name="Spirin V."/>
            <person name="Szebenyi C."/>
            <person name="Tomsovsky M."/>
            <person name="Tulloss R.E."/>
            <person name="Uehling J."/>
            <person name="Grigoriev I.V."/>
            <person name="Vagvolgyi C."/>
            <person name="Papp T."/>
            <person name="Martin F.M."/>
            <person name="Miettinen O."/>
            <person name="Hibbett D.S."/>
            <person name="Nagy L.G."/>
        </authorList>
    </citation>
    <scope>NUCLEOTIDE SEQUENCE [LARGE SCALE GENOMIC DNA]</scope>
    <source>
        <strain evidence="1 2">HHB13444</strain>
    </source>
</reference>
<dbReference type="InParanoid" id="A0A5C3NQJ3"/>
<dbReference type="AlphaFoldDB" id="A0A5C3NQJ3"/>
<accession>A0A5C3NQJ3</accession>
<proteinExistence type="predicted"/>
<protein>
    <submittedName>
        <fullName evidence="1">Uncharacterized protein</fullName>
    </submittedName>
</protein>
<dbReference type="Proteomes" id="UP000308197">
    <property type="component" value="Unassembled WGS sequence"/>
</dbReference>
<dbReference type="EMBL" id="ML211973">
    <property type="protein sequence ID" value="TFK79644.1"/>
    <property type="molecule type" value="Genomic_DNA"/>
</dbReference>
<evidence type="ECO:0000313" key="1">
    <source>
        <dbReference type="EMBL" id="TFK79644.1"/>
    </source>
</evidence>
<sequence length="57" mass="6095">MSHIPAGVADSKPIELIHPDNLPAAAKDPDHVAIALETLVKHLLQLPLSIATNGHFR</sequence>
<keyword evidence="2" id="KW-1185">Reference proteome</keyword>
<organism evidence="1 2">
    <name type="scientific">Polyporus arcularius HHB13444</name>
    <dbReference type="NCBI Taxonomy" id="1314778"/>
    <lineage>
        <taxon>Eukaryota</taxon>
        <taxon>Fungi</taxon>
        <taxon>Dikarya</taxon>
        <taxon>Basidiomycota</taxon>
        <taxon>Agaricomycotina</taxon>
        <taxon>Agaricomycetes</taxon>
        <taxon>Polyporales</taxon>
        <taxon>Polyporaceae</taxon>
        <taxon>Polyporus</taxon>
    </lineage>
</organism>
<name>A0A5C3NQJ3_9APHY</name>
<evidence type="ECO:0000313" key="2">
    <source>
        <dbReference type="Proteomes" id="UP000308197"/>
    </source>
</evidence>